<evidence type="ECO:0000313" key="3">
    <source>
        <dbReference type="EMBL" id="PHM56703.1"/>
    </source>
</evidence>
<protein>
    <recommendedName>
        <fullName evidence="5">DUF2829 domain-containing protein</fullName>
    </recommendedName>
</protein>
<proteinExistence type="predicted"/>
<keyword evidence="4" id="KW-1185">Reference proteome</keyword>
<accession>A0A2D0K3U4</accession>
<dbReference type="InterPro" id="IPR056725">
    <property type="entry name" value="DUF7823"/>
</dbReference>
<name>A0A2D0K3U4_9GAMM</name>
<comment type="caution">
    <text evidence="3">The sequence shown here is derived from an EMBL/GenBank/DDBJ whole genome shotgun (WGS) entry which is preliminary data.</text>
</comment>
<dbReference type="Pfam" id="PF25136">
    <property type="entry name" value="DUF7823"/>
    <property type="match status" value="1"/>
</dbReference>
<gene>
    <name evidence="3" type="ORF">Xsto_04139</name>
</gene>
<reference evidence="3 4" key="1">
    <citation type="journal article" date="2017" name="Nat. Microbiol.">
        <title>Natural product diversity associated with the nematode symbionts Photorhabdus and Xenorhabdus.</title>
        <authorList>
            <person name="Tobias N.J."/>
            <person name="Wolff H."/>
            <person name="Djahanschiri B."/>
            <person name="Grundmann F."/>
            <person name="Kronenwerth M."/>
            <person name="Shi Y.M."/>
            <person name="Simonyi S."/>
            <person name="Grun P."/>
            <person name="Shapiro-Ilan D."/>
            <person name="Pidot S.J."/>
            <person name="Stinear T.P."/>
            <person name="Ebersberger I."/>
            <person name="Bode H.B."/>
        </authorList>
    </citation>
    <scope>NUCLEOTIDE SEQUENCE [LARGE SCALE GENOMIC DNA]</scope>
    <source>
        <strain evidence="3 4">DSM 17904</strain>
    </source>
</reference>
<dbReference type="EMBL" id="NJAJ01000109">
    <property type="protein sequence ID" value="PHM56703.1"/>
    <property type="molecule type" value="Genomic_DNA"/>
</dbReference>
<evidence type="ECO:0000259" key="1">
    <source>
        <dbReference type="Pfam" id="PF11195"/>
    </source>
</evidence>
<sequence length="245" mass="27249">MSDVNKLDSTPCSFDPDQYKKKIDIEVDDVAPAGSFPWAIIQVYLKKLVRRSSWNSNLYLIPEYDNSGNLTYIQQSDADGNPSTWVPEPKDMLACDWELVKIKPKPVECMLSFELEVGTSQYDNGDVQDWGYLLKGGSLGAGEYPFGTLTNLHNTIGIGSILEFILSESPIGTFDFIQLQVDTQNQSGLENKALEVVVNGSTYNLVASKNSLTTDFLYYSDGAKQLGDLLKQNVGKTLSFCLNWK</sequence>
<dbReference type="Proteomes" id="UP000222366">
    <property type="component" value="Unassembled WGS sequence"/>
</dbReference>
<evidence type="ECO:0000313" key="4">
    <source>
        <dbReference type="Proteomes" id="UP000222366"/>
    </source>
</evidence>
<evidence type="ECO:0000259" key="2">
    <source>
        <dbReference type="Pfam" id="PF25136"/>
    </source>
</evidence>
<dbReference type="RefSeq" id="WP_099126297.1">
    <property type="nucleotide sequence ID" value="NZ_CAWNRH010000012.1"/>
</dbReference>
<dbReference type="AlphaFoldDB" id="A0A2D0K3U4"/>
<evidence type="ECO:0008006" key="5">
    <source>
        <dbReference type="Google" id="ProtNLM"/>
    </source>
</evidence>
<organism evidence="3 4">
    <name type="scientific">Xenorhabdus stockiae</name>
    <dbReference type="NCBI Taxonomy" id="351614"/>
    <lineage>
        <taxon>Bacteria</taxon>
        <taxon>Pseudomonadati</taxon>
        <taxon>Pseudomonadota</taxon>
        <taxon>Gammaproteobacteria</taxon>
        <taxon>Enterobacterales</taxon>
        <taxon>Morganellaceae</taxon>
        <taxon>Xenorhabdus</taxon>
    </lineage>
</organism>
<feature type="domain" description="DUF7823" evidence="2">
    <location>
        <begin position="143"/>
        <end position="245"/>
    </location>
</feature>
<feature type="domain" description="Thoeris anti-defense 2-like" evidence="1">
    <location>
        <begin position="35"/>
        <end position="100"/>
    </location>
</feature>
<dbReference type="Pfam" id="PF11195">
    <property type="entry name" value="Tad2-like"/>
    <property type="match status" value="1"/>
</dbReference>
<dbReference type="InterPro" id="IPR021361">
    <property type="entry name" value="Tad2-like_dom"/>
</dbReference>